<proteinExistence type="predicted"/>
<gene>
    <name evidence="1" type="ORF">RCO7_15171</name>
</gene>
<dbReference type="Proteomes" id="UP000178129">
    <property type="component" value="Unassembled WGS sequence"/>
</dbReference>
<evidence type="ECO:0000313" key="2">
    <source>
        <dbReference type="Proteomes" id="UP000178129"/>
    </source>
</evidence>
<dbReference type="EMBL" id="FJUW01000069">
    <property type="protein sequence ID" value="CZT12161.1"/>
    <property type="molecule type" value="Genomic_DNA"/>
</dbReference>
<sequence length="41" mass="4521">MPVDFLEAKVSDFFPKVTSRIYIKANSISSDTLICSELAAI</sequence>
<protein>
    <submittedName>
        <fullName evidence="1">Uncharacterized protein</fullName>
    </submittedName>
</protein>
<dbReference type="InParanoid" id="A0A1E1LNS7"/>
<accession>A0A1E1LNS7</accession>
<name>A0A1E1LNS7_9HELO</name>
<organism evidence="1 2">
    <name type="scientific">Rhynchosporium graminicola</name>
    <dbReference type="NCBI Taxonomy" id="2792576"/>
    <lineage>
        <taxon>Eukaryota</taxon>
        <taxon>Fungi</taxon>
        <taxon>Dikarya</taxon>
        <taxon>Ascomycota</taxon>
        <taxon>Pezizomycotina</taxon>
        <taxon>Leotiomycetes</taxon>
        <taxon>Helotiales</taxon>
        <taxon>Ploettnerulaceae</taxon>
        <taxon>Rhynchosporium</taxon>
    </lineage>
</organism>
<dbReference type="AlphaFoldDB" id="A0A1E1LNS7"/>
<keyword evidence="2" id="KW-1185">Reference proteome</keyword>
<reference evidence="2" key="1">
    <citation type="submission" date="2016-03" db="EMBL/GenBank/DDBJ databases">
        <authorList>
            <person name="Ploux O."/>
        </authorList>
    </citation>
    <scope>NUCLEOTIDE SEQUENCE [LARGE SCALE GENOMIC DNA]</scope>
    <source>
        <strain evidence="2">UK7</strain>
    </source>
</reference>
<evidence type="ECO:0000313" key="1">
    <source>
        <dbReference type="EMBL" id="CZT12161.1"/>
    </source>
</evidence>
<comment type="caution">
    <text evidence="1">The sequence shown here is derived from an EMBL/GenBank/DDBJ whole genome shotgun (WGS) entry which is preliminary data.</text>
</comment>